<reference evidence="2 3" key="1">
    <citation type="submission" date="2021-03" db="EMBL/GenBank/DDBJ databases">
        <title>Genomic Encyclopedia of Type Strains, Phase IV (KMG-IV): sequencing the most valuable type-strain genomes for metagenomic binning, comparative biology and taxonomic classification.</title>
        <authorList>
            <person name="Goeker M."/>
        </authorList>
    </citation>
    <scope>NUCLEOTIDE SEQUENCE [LARGE SCALE GENOMIC DNA]</scope>
    <source>
        <strain evidence="2 3">DSM 26048</strain>
    </source>
</reference>
<dbReference type="SUPFAM" id="SSF55298">
    <property type="entry name" value="YjgF-like"/>
    <property type="match status" value="1"/>
</dbReference>
<sequence length="155" mass="16323">MNREVYEKFKEELGFKPAPGTKAPGPMVSVKVSGNIAYVSGHVAFSSGELQYKGRIGADVSIEDGKKSAALSVINCLDSLDSVVGLDNIDTILKVTGYLSCAEDVTEHPSIMNAASDVLFGVFGDDGRHARAALGIHTLPLGASTEVELIVQLKS</sequence>
<organism evidence="2 3">
    <name type="scientific">Paenibacillus eucommiae</name>
    <dbReference type="NCBI Taxonomy" id="1355755"/>
    <lineage>
        <taxon>Bacteria</taxon>
        <taxon>Bacillati</taxon>
        <taxon>Bacillota</taxon>
        <taxon>Bacilli</taxon>
        <taxon>Bacillales</taxon>
        <taxon>Paenibacillaceae</taxon>
        <taxon>Paenibacillus</taxon>
    </lineage>
</organism>
<gene>
    <name evidence="2" type="ORF">J2Z66_002337</name>
</gene>
<proteinExistence type="predicted"/>
<protein>
    <submittedName>
        <fullName evidence="2">Enamine deaminase RidA (YjgF/YER057c/UK114 family)</fullName>
    </submittedName>
</protein>
<comment type="caution">
    <text evidence="2">The sequence shown here is derived from an EMBL/GenBank/DDBJ whole genome shotgun (WGS) entry which is preliminary data.</text>
</comment>
<dbReference type="InterPro" id="IPR035959">
    <property type="entry name" value="RutC-like_sf"/>
</dbReference>
<dbReference type="EMBL" id="JAGGLB010000006">
    <property type="protein sequence ID" value="MBP1990731.1"/>
    <property type="molecule type" value="Genomic_DNA"/>
</dbReference>
<name>A0ABS4IV67_9BACL</name>
<dbReference type="PANTHER" id="PTHR43760:SF1">
    <property type="entry name" value="ENDORIBONUCLEASE L-PSP_CHORISMATE MUTASE-LIKE DOMAIN-CONTAINING PROTEIN"/>
    <property type="match status" value="1"/>
</dbReference>
<evidence type="ECO:0000313" key="3">
    <source>
        <dbReference type="Proteomes" id="UP001519287"/>
    </source>
</evidence>
<accession>A0ABS4IV67</accession>
<dbReference type="Gene3D" id="3.30.1330.40">
    <property type="entry name" value="RutC-like"/>
    <property type="match status" value="1"/>
</dbReference>
<dbReference type="InterPro" id="IPR013813">
    <property type="entry name" value="Endoribo_LPSP/chorism_mut-like"/>
</dbReference>
<dbReference type="RefSeq" id="WP_209971496.1">
    <property type="nucleotide sequence ID" value="NZ_JAGGLB010000006.1"/>
</dbReference>
<evidence type="ECO:0000259" key="1">
    <source>
        <dbReference type="Pfam" id="PF14588"/>
    </source>
</evidence>
<dbReference type="PANTHER" id="PTHR43760">
    <property type="entry name" value="ENDORIBONUCLEASE-RELATED"/>
    <property type="match status" value="1"/>
</dbReference>
<keyword evidence="3" id="KW-1185">Reference proteome</keyword>
<dbReference type="CDD" id="cd02199">
    <property type="entry name" value="YjgF_YER057c_UK114_like_1"/>
    <property type="match status" value="1"/>
</dbReference>
<dbReference type="Proteomes" id="UP001519287">
    <property type="component" value="Unassembled WGS sequence"/>
</dbReference>
<evidence type="ECO:0000313" key="2">
    <source>
        <dbReference type="EMBL" id="MBP1990731.1"/>
    </source>
</evidence>
<dbReference type="Pfam" id="PF14588">
    <property type="entry name" value="YjgF_endoribonc"/>
    <property type="match status" value="1"/>
</dbReference>
<feature type="domain" description="Endoribonuclease L-PSP/chorismate mutase-like" evidence="1">
    <location>
        <begin position="31"/>
        <end position="150"/>
    </location>
</feature>